<sequence length="134" mass="15121">MILHDAAHILCWTRGIAETTMHGVYHNAQFLTAAEEVGLTWPEDATRVRGKGYHTPVLTPETKERYAENMRELEEAIPLVLPHLELPPTSNRGRVDRLTLRCKCKPARSFRISRTIAAQGAIHCAVCDNDFTED</sequence>
<dbReference type="Proteomes" id="UP000061018">
    <property type="component" value="Chromosome"/>
</dbReference>
<dbReference type="EMBL" id="CP012382">
    <property type="protein sequence ID" value="AKZ59169.1"/>
    <property type="molecule type" value="Genomic_DNA"/>
</dbReference>
<protein>
    <submittedName>
        <fullName evidence="1">Uncharacterized protein</fullName>
    </submittedName>
</protein>
<evidence type="ECO:0000313" key="1">
    <source>
        <dbReference type="EMBL" id="AKZ59169.1"/>
    </source>
</evidence>
<dbReference type="AlphaFoldDB" id="A0A0K2B1L4"/>
<gene>
    <name evidence="1" type="ORF">SAM23877_6124</name>
</gene>
<proteinExistence type="predicted"/>
<dbReference type="KEGG" id="samb:SAM23877_6124"/>
<organism evidence="1 2">
    <name type="scientific">Streptomyces ambofaciens (strain ATCC 23877 / 3486 / DSM 40053 / JCM 4204 / NBRC 12836 / NRRL B-2516)</name>
    <dbReference type="NCBI Taxonomy" id="278992"/>
    <lineage>
        <taxon>Bacteria</taxon>
        <taxon>Bacillati</taxon>
        <taxon>Actinomycetota</taxon>
        <taxon>Actinomycetes</taxon>
        <taxon>Kitasatosporales</taxon>
        <taxon>Streptomycetaceae</taxon>
        <taxon>Streptomyces</taxon>
    </lineage>
</organism>
<reference evidence="2" key="1">
    <citation type="journal article" date="2015" name="J. Biotechnol.">
        <title>Complete genome sequence of Streptomyces ambofaciens ATCC 23877, the spiramycin producer.</title>
        <authorList>
            <person name="Thibessard A."/>
            <person name="Haas D."/>
            <person name="Gerbaud C."/>
            <person name="Aigle B."/>
            <person name="Lautru S."/>
            <person name="Pernodet J.L."/>
            <person name="Leblond P."/>
        </authorList>
    </citation>
    <scope>NUCLEOTIDE SEQUENCE [LARGE SCALE GENOMIC DNA]</scope>
    <source>
        <strain evidence="2">ATCC 23877 / 3486 / DSM 40053 / JCM 4204 / NBRC 12836 / NRRL B-2516</strain>
    </source>
</reference>
<name>A0A0K2B1L4_STRA7</name>
<accession>A0A0K2B1L4</accession>
<evidence type="ECO:0000313" key="2">
    <source>
        <dbReference type="Proteomes" id="UP000061018"/>
    </source>
</evidence>